<dbReference type="GO" id="GO:0006281">
    <property type="term" value="P:DNA repair"/>
    <property type="evidence" value="ECO:0007669"/>
    <property type="project" value="InterPro"/>
</dbReference>
<dbReference type="GO" id="GO:0046872">
    <property type="term" value="F:metal ion binding"/>
    <property type="evidence" value="ECO:0007669"/>
    <property type="project" value="UniProtKB-KW"/>
</dbReference>
<dbReference type="InterPro" id="IPR004149">
    <property type="entry name" value="Znf_DNAligase_C4"/>
</dbReference>
<name>A0A9X2YPI5_9MYCO</name>
<dbReference type="AlphaFoldDB" id="A0A9X2YPI5"/>
<evidence type="ECO:0000256" key="2">
    <source>
        <dbReference type="ARBA" id="ARBA00022833"/>
    </source>
</evidence>
<keyword evidence="2" id="KW-0862">Zinc</keyword>
<protein>
    <recommendedName>
        <fullName evidence="3">Zinc-finger NAD-dependent DNA ligase C4-type domain-containing protein</fullName>
    </recommendedName>
</protein>
<evidence type="ECO:0000259" key="3">
    <source>
        <dbReference type="Pfam" id="PF03119"/>
    </source>
</evidence>
<accession>A0A9X2YPI5</accession>
<dbReference type="GO" id="GO:0006260">
    <property type="term" value="P:DNA replication"/>
    <property type="evidence" value="ECO:0007669"/>
    <property type="project" value="InterPro"/>
</dbReference>
<reference evidence="4" key="2">
    <citation type="journal article" date="2022" name="BMC Genomics">
        <title>Comparative genome analysis of mycobacteria focusing on tRNA and non-coding RNA.</title>
        <authorList>
            <person name="Behra P.R.K."/>
            <person name="Pettersson B.M.F."/>
            <person name="Ramesh M."/>
            <person name="Das S."/>
            <person name="Dasgupta S."/>
            <person name="Kirsebom L.A."/>
        </authorList>
    </citation>
    <scope>NUCLEOTIDE SEQUENCE</scope>
    <source>
        <strain evidence="4">DSM 44615</strain>
    </source>
</reference>
<dbReference type="Gene3D" id="6.20.10.30">
    <property type="match status" value="1"/>
</dbReference>
<keyword evidence="5" id="KW-1185">Reference proteome</keyword>
<organism evidence="4 5">
    <name type="scientific">[Mycobacterium] manitobense</name>
    <dbReference type="NCBI Taxonomy" id="190147"/>
    <lineage>
        <taxon>Bacteria</taxon>
        <taxon>Bacillati</taxon>
        <taxon>Actinomycetota</taxon>
        <taxon>Actinomycetes</taxon>
        <taxon>Mycobacteriales</taxon>
        <taxon>Mycobacteriaceae</taxon>
        <taxon>Mycolicibacterium</taxon>
    </lineage>
</organism>
<sequence>MVGVTGGTCPRCGAALVEIESRAAWRCPPREGADHFYMRWDGGGESYAVIDPDNVYKPF</sequence>
<proteinExistence type="predicted"/>
<dbReference type="EMBL" id="JACKSJ010000141">
    <property type="protein sequence ID" value="MCV7171519.1"/>
    <property type="molecule type" value="Genomic_DNA"/>
</dbReference>
<evidence type="ECO:0000313" key="4">
    <source>
        <dbReference type="EMBL" id="MCV7171519.1"/>
    </source>
</evidence>
<gene>
    <name evidence="4" type="ORF">H7I41_16515</name>
</gene>
<dbReference type="GO" id="GO:0003911">
    <property type="term" value="F:DNA ligase (NAD+) activity"/>
    <property type="evidence" value="ECO:0007669"/>
    <property type="project" value="InterPro"/>
</dbReference>
<reference evidence="4" key="1">
    <citation type="submission" date="2020-07" db="EMBL/GenBank/DDBJ databases">
        <authorList>
            <person name="Pettersson B.M.F."/>
            <person name="Behra P.R.K."/>
            <person name="Ramesh M."/>
            <person name="Das S."/>
            <person name="Dasgupta S."/>
            <person name="Kirsebom L.A."/>
        </authorList>
    </citation>
    <scope>NUCLEOTIDE SEQUENCE</scope>
    <source>
        <strain evidence="4">DSM 44615</strain>
    </source>
</reference>
<evidence type="ECO:0000256" key="1">
    <source>
        <dbReference type="ARBA" id="ARBA00022723"/>
    </source>
</evidence>
<evidence type="ECO:0000313" key="5">
    <source>
        <dbReference type="Proteomes" id="UP001140293"/>
    </source>
</evidence>
<feature type="domain" description="Zinc-finger NAD-dependent DNA ligase C4-type" evidence="3">
    <location>
        <begin position="8"/>
        <end position="28"/>
    </location>
</feature>
<dbReference type="Pfam" id="PF03119">
    <property type="entry name" value="DNA_ligase_ZBD"/>
    <property type="match status" value="1"/>
</dbReference>
<keyword evidence="1" id="KW-0479">Metal-binding</keyword>
<comment type="caution">
    <text evidence="4">The sequence shown here is derived from an EMBL/GenBank/DDBJ whole genome shotgun (WGS) entry which is preliminary data.</text>
</comment>
<dbReference type="Proteomes" id="UP001140293">
    <property type="component" value="Unassembled WGS sequence"/>
</dbReference>
<dbReference type="RefSeq" id="WP_264013701.1">
    <property type="nucleotide sequence ID" value="NZ_JACKSJ010000141.1"/>
</dbReference>